<dbReference type="EMBL" id="AZBU02000004">
    <property type="protein sequence ID" value="TKR81609.1"/>
    <property type="molecule type" value="Genomic_DNA"/>
</dbReference>
<comment type="caution">
    <text evidence="1">The sequence shown here is derived from an EMBL/GenBank/DDBJ whole genome shotgun (WGS) entry which is preliminary data.</text>
</comment>
<proteinExistence type="predicted"/>
<sequence>MTLCALRPQKARVSWHKNSEFEKKASRYGWTRCLNREERHTVALLLVIIELSVKKRGARNSDSECSKIGR</sequence>
<reference evidence="1" key="2">
    <citation type="journal article" date="2015" name="Genome Biol.">
        <title>Comparative genomics of Steinernema reveals deeply conserved gene regulatory networks.</title>
        <authorList>
            <person name="Dillman A.R."/>
            <person name="Macchietto M."/>
            <person name="Porter C.F."/>
            <person name="Rogers A."/>
            <person name="Williams B."/>
            <person name="Antoshechkin I."/>
            <person name="Lee M.M."/>
            <person name="Goodwin Z."/>
            <person name="Lu X."/>
            <person name="Lewis E.E."/>
            <person name="Goodrich-Blair H."/>
            <person name="Stock S.P."/>
            <person name="Adams B.J."/>
            <person name="Sternberg P.W."/>
            <person name="Mortazavi A."/>
        </authorList>
    </citation>
    <scope>NUCLEOTIDE SEQUENCE [LARGE SCALE GENOMIC DNA]</scope>
    <source>
        <strain evidence="1">ALL</strain>
    </source>
</reference>
<dbReference type="AlphaFoldDB" id="A0A4U5NF14"/>
<evidence type="ECO:0000313" key="1">
    <source>
        <dbReference type="EMBL" id="TKR81609.1"/>
    </source>
</evidence>
<reference evidence="1" key="3">
    <citation type="journal article" date="2019" name="G3 (Bethesda)">
        <title>Hybrid Assembly of the Genome of the Entomopathogenic Nematode Steinernema carpocapsae Identifies the X-Chromosome.</title>
        <authorList>
            <person name="Serra L."/>
            <person name="Macchietto M."/>
            <person name="Macias-Munoz A."/>
            <person name="McGill C.J."/>
            <person name="Rodriguez I.M."/>
            <person name="Rodriguez B."/>
            <person name="Murad R."/>
            <person name="Mortazavi A."/>
        </authorList>
    </citation>
    <scope>NUCLEOTIDE SEQUENCE</scope>
    <source>
        <strain evidence="1">ALL</strain>
    </source>
</reference>
<name>A0A4U5NF14_STECR</name>
<gene>
    <name evidence="1" type="ORF">L596_015453</name>
</gene>
<accession>A0A4U5NF14</accession>
<protein>
    <submittedName>
        <fullName evidence="1">Uncharacterized protein</fullName>
    </submittedName>
</protein>
<reference evidence="1" key="1">
    <citation type="submission" date="2013-11" db="EMBL/GenBank/DDBJ databases">
        <authorList>
            <person name="Sternberg P."/>
            <person name="Dillman A."/>
            <person name="Macchietto M."/>
        </authorList>
    </citation>
    <scope>NUCLEOTIDE SEQUENCE</scope>
    <source>
        <strain evidence="1">ALL</strain>
    </source>
</reference>
<organism evidence="1">
    <name type="scientific">Steinernema carpocapsae</name>
    <name type="common">Entomopathogenic nematode</name>
    <dbReference type="NCBI Taxonomy" id="34508"/>
    <lineage>
        <taxon>Eukaryota</taxon>
        <taxon>Metazoa</taxon>
        <taxon>Ecdysozoa</taxon>
        <taxon>Nematoda</taxon>
        <taxon>Chromadorea</taxon>
        <taxon>Rhabditida</taxon>
        <taxon>Tylenchina</taxon>
        <taxon>Panagrolaimomorpha</taxon>
        <taxon>Strongyloidoidea</taxon>
        <taxon>Steinernematidae</taxon>
        <taxon>Steinernema</taxon>
    </lineage>
</organism>